<evidence type="ECO:0000313" key="7">
    <source>
        <dbReference type="Proteomes" id="UP000469421"/>
    </source>
</evidence>
<organism evidence="6 7">
    <name type="scientific">Alcanivorax sediminis</name>
    <dbReference type="NCBI Taxonomy" id="2663008"/>
    <lineage>
        <taxon>Bacteria</taxon>
        <taxon>Pseudomonadati</taxon>
        <taxon>Pseudomonadota</taxon>
        <taxon>Gammaproteobacteria</taxon>
        <taxon>Oceanospirillales</taxon>
        <taxon>Alcanivoracaceae</taxon>
        <taxon>Alcanivorax</taxon>
    </lineage>
</organism>
<feature type="domain" description="GGDEF" evidence="5">
    <location>
        <begin position="248"/>
        <end position="384"/>
    </location>
</feature>
<dbReference type="Gene3D" id="3.30.70.270">
    <property type="match status" value="1"/>
</dbReference>
<keyword evidence="4" id="KW-0472">Membrane</keyword>
<dbReference type="InterPro" id="IPR029787">
    <property type="entry name" value="Nucleotide_cyclase"/>
</dbReference>
<dbReference type="InterPro" id="IPR043128">
    <property type="entry name" value="Rev_trsase/Diguanyl_cyclase"/>
</dbReference>
<proteinExistence type="predicted"/>
<dbReference type="SUPFAM" id="SSF55073">
    <property type="entry name" value="Nucleotide cyclase"/>
    <property type="match status" value="1"/>
</dbReference>
<dbReference type="SMART" id="SM00267">
    <property type="entry name" value="GGDEF"/>
    <property type="match status" value="1"/>
</dbReference>
<dbReference type="InterPro" id="IPR000160">
    <property type="entry name" value="GGDEF_dom"/>
</dbReference>
<dbReference type="RefSeq" id="WP_153500641.1">
    <property type="nucleotide sequence ID" value="NZ_WIRE01000001.1"/>
</dbReference>
<reference evidence="6 7" key="1">
    <citation type="submission" date="2019-10" db="EMBL/GenBank/DDBJ databases">
        <title>Alcanivorax sp.PA15-N-34 draft genome sequence.</title>
        <authorList>
            <person name="Liao X."/>
            <person name="Shao Z."/>
        </authorList>
    </citation>
    <scope>NUCLEOTIDE SEQUENCE [LARGE SCALE GENOMIC DNA]</scope>
    <source>
        <strain evidence="6 7">PA15-N-34</strain>
    </source>
</reference>
<feature type="transmembrane region" description="Helical" evidence="4">
    <location>
        <begin position="59"/>
        <end position="81"/>
    </location>
</feature>
<gene>
    <name evidence="6" type="ORF">GFN93_08820</name>
</gene>
<feature type="transmembrane region" description="Helical" evidence="4">
    <location>
        <begin position="118"/>
        <end position="135"/>
    </location>
</feature>
<dbReference type="PANTHER" id="PTHR45138:SF9">
    <property type="entry name" value="DIGUANYLATE CYCLASE DGCM-RELATED"/>
    <property type="match status" value="1"/>
</dbReference>
<dbReference type="CDD" id="cd01949">
    <property type="entry name" value="GGDEF"/>
    <property type="match status" value="1"/>
</dbReference>
<dbReference type="GO" id="GO:0052621">
    <property type="term" value="F:diguanylate cyclase activity"/>
    <property type="evidence" value="ECO:0007669"/>
    <property type="project" value="UniProtKB-EC"/>
</dbReference>
<evidence type="ECO:0000313" key="6">
    <source>
        <dbReference type="EMBL" id="MQX53350.1"/>
    </source>
</evidence>
<accession>A0A6N7LZ44</accession>
<evidence type="ECO:0000259" key="5">
    <source>
        <dbReference type="PROSITE" id="PS50887"/>
    </source>
</evidence>
<comment type="catalytic activity">
    <reaction evidence="3">
        <text>2 GTP = 3',3'-c-di-GMP + 2 diphosphate</text>
        <dbReference type="Rhea" id="RHEA:24898"/>
        <dbReference type="ChEBI" id="CHEBI:33019"/>
        <dbReference type="ChEBI" id="CHEBI:37565"/>
        <dbReference type="ChEBI" id="CHEBI:58805"/>
        <dbReference type="EC" id="2.7.7.65"/>
    </reaction>
</comment>
<keyword evidence="4" id="KW-0812">Transmembrane</keyword>
<name>A0A6N7LZ44_9GAMM</name>
<dbReference type="EMBL" id="WIRE01000001">
    <property type="protein sequence ID" value="MQX53350.1"/>
    <property type="molecule type" value="Genomic_DNA"/>
</dbReference>
<keyword evidence="4" id="KW-1133">Transmembrane helix</keyword>
<dbReference type="AlphaFoldDB" id="A0A6N7LZ44"/>
<feature type="transmembrane region" description="Helical" evidence="4">
    <location>
        <begin position="93"/>
        <end position="112"/>
    </location>
</feature>
<evidence type="ECO:0000256" key="1">
    <source>
        <dbReference type="ARBA" id="ARBA00001946"/>
    </source>
</evidence>
<feature type="transmembrane region" description="Helical" evidence="4">
    <location>
        <begin position="180"/>
        <end position="203"/>
    </location>
</feature>
<dbReference type="PROSITE" id="PS50887">
    <property type="entry name" value="GGDEF"/>
    <property type="match status" value="1"/>
</dbReference>
<keyword evidence="7" id="KW-1185">Reference proteome</keyword>
<evidence type="ECO:0000256" key="4">
    <source>
        <dbReference type="SAM" id="Phobius"/>
    </source>
</evidence>
<sequence>MNTLLPRLYQYIGQQINGSLQEKSIFICWLSLPIYLLIGFGCLAGLILSRWTEEIYNPLLWAGVIWGCSATLFWASLGYFGAQRAMSEDQGQLFAQLTIALFGVSGILSMLLVGPFNLVTGIVLTGSILIGMLLFPAQKIALIFALSIAAILAYAVTISLGGTHYQPLLEPVHAPAAQLWYDLMVIVAATLIIFKDSFTVAALTSTWRHREARTLLQASTDPLTGVANRGYATQVLEQAFLHAEQSGKPLSVVLVDVDHFKQINDRYGHQTGDLALQLVAHSLRDTLRDNDLVGRYGGEEFLLILPGSDAQNAIGIAERCAQALRNITIPGIQNQPALKLTASFGVHSEHASADSSPGDMIEKADIAMYQAKRAGRDRVISSDRMNPPR</sequence>
<protein>
    <recommendedName>
        <fullName evidence="2">diguanylate cyclase</fullName>
        <ecNumber evidence="2">2.7.7.65</ecNumber>
    </recommendedName>
</protein>
<dbReference type="PANTHER" id="PTHR45138">
    <property type="entry name" value="REGULATORY COMPONENTS OF SENSORY TRANSDUCTION SYSTEM"/>
    <property type="match status" value="1"/>
</dbReference>
<dbReference type="Pfam" id="PF00990">
    <property type="entry name" value="GGDEF"/>
    <property type="match status" value="1"/>
</dbReference>
<evidence type="ECO:0000256" key="2">
    <source>
        <dbReference type="ARBA" id="ARBA00012528"/>
    </source>
</evidence>
<dbReference type="NCBIfam" id="TIGR00254">
    <property type="entry name" value="GGDEF"/>
    <property type="match status" value="1"/>
</dbReference>
<comment type="caution">
    <text evidence="6">The sequence shown here is derived from an EMBL/GenBank/DDBJ whole genome shotgun (WGS) entry which is preliminary data.</text>
</comment>
<comment type="cofactor">
    <cofactor evidence="1">
        <name>Mg(2+)</name>
        <dbReference type="ChEBI" id="CHEBI:18420"/>
    </cofactor>
</comment>
<dbReference type="Proteomes" id="UP000469421">
    <property type="component" value="Unassembled WGS sequence"/>
</dbReference>
<evidence type="ECO:0000256" key="3">
    <source>
        <dbReference type="ARBA" id="ARBA00034247"/>
    </source>
</evidence>
<dbReference type="InterPro" id="IPR050469">
    <property type="entry name" value="Diguanylate_Cyclase"/>
</dbReference>
<feature type="transmembrane region" description="Helical" evidence="4">
    <location>
        <begin position="142"/>
        <end position="160"/>
    </location>
</feature>
<feature type="transmembrane region" description="Helical" evidence="4">
    <location>
        <begin position="25"/>
        <end position="47"/>
    </location>
</feature>
<dbReference type="EC" id="2.7.7.65" evidence="2"/>
<dbReference type="FunFam" id="3.30.70.270:FF:000001">
    <property type="entry name" value="Diguanylate cyclase domain protein"/>
    <property type="match status" value="1"/>
</dbReference>